<evidence type="ECO:0000313" key="5">
    <source>
        <dbReference type="Proteomes" id="UP000625735"/>
    </source>
</evidence>
<keyword evidence="1 2" id="KW-0732">Signal</keyword>
<sequence length="518" mass="56377">MLKKLHVIFLLFSFHFVIAQSVEWVATPAIAITTPVPSGYICATDAFGNAYFAGYKDNPYSYTELFGNLLYQKYTTSGTLLFSKTISERAVVHQMQSDSQGNMLLAVEHLNTLTYETTTIPNATGLPQHVLLKISPTGDLLWHKVLTMPVVGVNTFKAIAFDVLDNIYLGYDNYGTCHIEKLSPAGVSLQLIVQQNVNRLTSLAVDAAGNIYATGSCANINSVYAGVLQPTNFDYTVYLVKYNAAGVFQWIKYVQDITCTTPMVQVATDGNVYWAAELFLPVQLGTIQLEGPTTGGSDFFLAKLNALGEYVWAREVPGAGSVEVGHHNFLQLDAFGSVYLTGTLSGGITQWNEQVTTNTGTFSNRQILLLRYLDNGALIFAFTAGGAQNDYGNSIATTSTDTVLLTGKMQGNATLGWYTHTNADSFGYNPFLAKISPITLSLPDSETTSVRIYPNPVMDVLTVETSQTIVGITVFSLNGQRMSLPQFGNQVDFSGVANGVYVVEVETEIGVKRVKVVR</sequence>
<name>A0A916XWV9_9FLAO</name>
<dbReference type="Proteomes" id="UP000625735">
    <property type="component" value="Unassembled WGS sequence"/>
</dbReference>
<reference evidence="4" key="1">
    <citation type="journal article" date="2014" name="Int. J. Syst. Evol. Microbiol.">
        <title>Complete genome sequence of Corynebacterium casei LMG S-19264T (=DSM 44701T), isolated from a smear-ripened cheese.</title>
        <authorList>
            <consortium name="US DOE Joint Genome Institute (JGI-PGF)"/>
            <person name="Walter F."/>
            <person name="Albersmeier A."/>
            <person name="Kalinowski J."/>
            <person name="Ruckert C."/>
        </authorList>
    </citation>
    <scope>NUCLEOTIDE SEQUENCE</scope>
    <source>
        <strain evidence="4">CGMCC 1.12506</strain>
    </source>
</reference>
<gene>
    <name evidence="4" type="ORF">GCM10011343_05820</name>
</gene>
<evidence type="ECO:0000256" key="1">
    <source>
        <dbReference type="ARBA" id="ARBA00022729"/>
    </source>
</evidence>
<comment type="caution">
    <text evidence="4">The sequence shown here is derived from an EMBL/GenBank/DDBJ whole genome shotgun (WGS) entry which is preliminary data.</text>
</comment>
<dbReference type="PANTHER" id="PTHR35580">
    <property type="entry name" value="CELL SURFACE GLYCOPROTEIN (S-LAYER PROTEIN)-LIKE PROTEIN"/>
    <property type="match status" value="1"/>
</dbReference>
<dbReference type="Gene3D" id="2.120.10.30">
    <property type="entry name" value="TolB, C-terminal domain"/>
    <property type="match status" value="1"/>
</dbReference>
<dbReference type="EMBL" id="BMFG01000002">
    <property type="protein sequence ID" value="GGD17945.1"/>
    <property type="molecule type" value="Genomic_DNA"/>
</dbReference>
<dbReference type="SUPFAM" id="SSF101898">
    <property type="entry name" value="NHL repeat"/>
    <property type="match status" value="1"/>
</dbReference>
<dbReference type="InterPro" id="IPR026444">
    <property type="entry name" value="Secre_tail"/>
</dbReference>
<evidence type="ECO:0000313" key="4">
    <source>
        <dbReference type="EMBL" id="GGD17945.1"/>
    </source>
</evidence>
<evidence type="ECO:0000259" key="3">
    <source>
        <dbReference type="Pfam" id="PF18962"/>
    </source>
</evidence>
<dbReference type="PANTHER" id="PTHR35580:SF1">
    <property type="entry name" value="PHYTASE-LIKE DOMAIN-CONTAINING PROTEIN"/>
    <property type="match status" value="1"/>
</dbReference>
<dbReference type="RefSeq" id="WP_188361023.1">
    <property type="nucleotide sequence ID" value="NZ_BMFG01000002.1"/>
</dbReference>
<dbReference type="InterPro" id="IPR011042">
    <property type="entry name" value="6-blade_b-propeller_TolB-like"/>
</dbReference>
<dbReference type="Pfam" id="PF18962">
    <property type="entry name" value="Por_Secre_tail"/>
    <property type="match status" value="1"/>
</dbReference>
<reference evidence="4" key="2">
    <citation type="submission" date="2020-09" db="EMBL/GenBank/DDBJ databases">
        <authorList>
            <person name="Sun Q."/>
            <person name="Zhou Y."/>
        </authorList>
    </citation>
    <scope>NUCLEOTIDE SEQUENCE</scope>
    <source>
        <strain evidence="4">CGMCC 1.12506</strain>
    </source>
</reference>
<dbReference type="AlphaFoldDB" id="A0A916XWV9"/>
<accession>A0A916XWV9</accession>
<dbReference type="InterPro" id="IPR052918">
    <property type="entry name" value="Motility_Chemotaxis_Reg"/>
</dbReference>
<dbReference type="NCBIfam" id="TIGR04183">
    <property type="entry name" value="Por_Secre_tail"/>
    <property type="match status" value="1"/>
</dbReference>
<proteinExistence type="predicted"/>
<feature type="domain" description="Secretion system C-terminal sorting" evidence="3">
    <location>
        <begin position="452"/>
        <end position="512"/>
    </location>
</feature>
<feature type="chain" id="PRO_5037355294" description="Secretion system C-terminal sorting domain-containing protein" evidence="2">
    <location>
        <begin position="20"/>
        <end position="518"/>
    </location>
</feature>
<evidence type="ECO:0000256" key="2">
    <source>
        <dbReference type="SAM" id="SignalP"/>
    </source>
</evidence>
<organism evidence="4 5">
    <name type="scientific">Flavobacterium orientale</name>
    <dbReference type="NCBI Taxonomy" id="1756020"/>
    <lineage>
        <taxon>Bacteria</taxon>
        <taxon>Pseudomonadati</taxon>
        <taxon>Bacteroidota</taxon>
        <taxon>Flavobacteriia</taxon>
        <taxon>Flavobacteriales</taxon>
        <taxon>Flavobacteriaceae</taxon>
        <taxon>Flavobacterium</taxon>
    </lineage>
</organism>
<protein>
    <recommendedName>
        <fullName evidence="3">Secretion system C-terminal sorting domain-containing protein</fullName>
    </recommendedName>
</protein>
<keyword evidence="5" id="KW-1185">Reference proteome</keyword>
<feature type="signal peptide" evidence="2">
    <location>
        <begin position="1"/>
        <end position="19"/>
    </location>
</feature>